<dbReference type="EMBL" id="JAGPXF010000009">
    <property type="protein sequence ID" value="KAH7230898.1"/>
    <property type="molecule type" value="Genomic_DNA"/>
</dbReference>
<evidence type="ECO:0000313" key="2">
    <source>
        <dbReference type="Proteomes" id="UP000813427"/>
    </source>
</evidence>
<dbReference type="OrthoDB" id="5275938at2759"/>
<evidence type="ECO:0008006" key="3">
    <source>
        <dbReference type="Google" id="ProtNLM"/>
    </source>
</evidence>
<reference evidence="1" key="1">
    <citation type="journal article" date="2021" name="Nat. Commun.">
        <title>Genetic determinants of endophytism in the Arabidopsis root mycobiome.</title>
        <authorList>
            <person name="Mesny F."/>
            <person name="Miyauchi S."/>
            <person name="Thiergart T."/>
            <person name="Pickel B."/>
            <person name="Atanasova L."/>
            <person name="Karlsson M."/>
            <person name="Huettel B."/>
            <person name="Barry K.W."/>
            <person name="Haridas S."/>
            <person name="Chen C."/>
            <person name="Bauer D."/>
            <person name="Andreopoulos W."/>
            <person name="Pangilinan J."/>
            <person name="LaButti K."/>
            <person name="Riley R."/>
            <person name="Lipzen A."/>
            <person name="Clum A."/>
            <person name="Drula E."/>
            <person name="Henrissat B."/>
            <person name="Kohler A."/>
            <person name="Grigoriev I.V."/>
            <person name="Martin F.M."/>
            <person name="Hacquard S."/>
        </authorList>
    </citation>
    <scope>NUCLEOTIDE SEQUENCE</scope>
    <source>
        <strain evidence="1">MPI-SDFR-AT-0068</strain>
    </source>
</reference>
<dbReference type="Gene3D" id="3.30.710.10">
    <property type="entry name" value="Potassium Channel Kv1.1, Chain A"/>
    <property type="match status" value="1"/>
</dbReference>
<dbReference type="InterPro" id="IPR011333">
    <property type="entry name" value="SKP1/BTB/POZ_sf"/>
</dbReference>
<organism evidence="1 2">
    <name type="scientific">Fusarium tricinctum</name>
    <dbReference type="NCBI Taxonomy" id="61284"/>
    <lineage>
        <taxon>Eukaryota</taxon>
        <taxon>Fungi</taxon>
        <taxon>Dikarya</taxon>
        <taxon>Ascomycota</taxon>
        <taxon>Pezizomycotina</taxon>
        <taxon>Sordariomycetes</taxon>
        <taxon>Hypocreomycetidae</taxon>
        <taxon>Hypocreales</taxon>
        <taxon>Nectriaceae</taxon>
        <taxon>Fusarium</taxon>
        <taxon>Fusarium tricinctum species complex</taxon>
    </lineage>
</organism>
<proteinExistence type="predicted"/>
<comment type="caution">
    <text evidence="1">The sequence shown here is derived from an EMBL/GenBank/DDBJ whole genome shotgun (WGS) entry which is preliminary data.</text>
</comment>
<sequence>MSEKENTKPNTIIEIVPDGDLVLMVGPKETKLRVRSTLLMFFSKAFSVMLGPDCKEGLNMRDRDGSFQLSLPDDNAAALKIFCLIIHYQNKEASRTFPTGDVLVVAVAADKYDCVNALKDEPNSLVSFRGITGALVLTYDGPYVTIYTDECQYIMPWKVFRLLEK</sequence>
<protein>
    <recommendedName>
        <fullName evidence="3">BTB domain-containing protein</fullName>
    </recommendedName>
</protein>
<dbReference type="AlphaFoldDB" id="A0A8K0RMM9"/>
<gene>
    <name evidence="1" type="ORF">BKA59DRAFT_497538</name>
</gene>
<dbReference type="Proteomes" id="UP000813427">
    <property type="component" value="Unassembled WGS sequence"/>
</dbReference>
<name>A0A8K0RMM9_9HYPO</name>
<accession>A0A8K0RMM9</accession>
<keyword evidence="2" id="KW-1185">Reference proteome</keyword>
<evidence type="ECO:0000313" key="1">
    <source>
        <dbReference type="EMBL" id="KAH7230898.1"/>
    </source>
</evidence>